<keyword evidence="4" id="KW-1185">Reference proteome</keyword>
<dbReference type="Pfam" id="PF03101">
    <property type="entry name" value="FAR1"/>
    <property type="match status" value="1"/>
</dbReference>
<dbReference type="PROSITE" id="PS50966">
    <property type="entry name" value="ZF_SWIM"/>
    <property type="match status" value="1"/>
</dbReference>
<gene>
    <name evidence="3" type="ORF">QVD17_10981</name>
</gene>
<name>A0AAD8L6T2_TARER</name>
<dbReference type="InterPro" id="IPR018289">
    <property type="entry name" value="MULE_transposase_dom"/>
</dbReference>
<dbReference type="EMBL" id="JAUHHV010000002">
    <property type="protein sequence ID" value="KAK1434063.1"/>
    <property type="molecule type" value="Genomic_DNA"/>
</dbReference>
<dbReference type="Proteomes" id="UP001229421">
    <property type="component" value="Unassembled WGS sequence"/>
</dbReference>
<organism evidence="3 4">
    <name type="scientific">Tagetes erecta</name>
    <name type="common">African marigold</name>
    <dbReference type="NCBI Taxonomy" id="13708"/>
    <lineage>
        <taxon>Eukaryota</taxon>
        <taxon>Viridiplantae</taxon>
        <taxon>Streptophyta</taxon>
        <taxon>Embryophyta</taxon>
        <taxon>Tracheophyta</taxon>
        <taxon>Spermatophyta</taxon>
        <taxon>Magnoliopsida</taxon>
        <taxon>eudicotyledons</taxon>
        <taxon>Gunneridae</taxon>
        <taxon>Pentapetalae</taxon>
        <taxon>asterids</taxon>
        <taxon>campanulids</taxon>
        <taxon>Asterales</taxon>
        <taxon>Asteraceae</taxon>
        <taxon>Asteroideae</taxon>
        <taxon>Heliantheae alliance</taxon>
        <taxon>Tageteae</taxon>
        <taxon>Tagetes</taxon>
    </lineage>
</organism>
<evidence type="ECO:0000259" key="2">
    <source>
        <dbReference type="PROSITE" id="PS50966"/>
    </source>
</evidence>
<accession>A0AAD8L6T2</accession>
<dbReference type="PANTHER" id="PTHR47718">
    <property type="entry name" value="OS01G0519700 PROTEIN"/>
    <property type="match status" value="1"/>
</dbReference>
<reference evidence="3" key="1">
    <citation type="journal article" date="2023" name="bioRxiv">
        <title>Improved chromosome-level genome assembly for marigold (Tagetes erecta).</title>
        <authorList>
            <person name="Jiang F."/>
            <person name="Yuan L."/>
            <person name="Wang S."/>
            <person name="Wang H."/>
            <person name="Xu D."/>
            <person name="Wang A."/>
            <person name="Fan W."/>
        </authorList>
    </citation>
    <scope>NUCLEOTIDE SEQUENCE</scope>
    <source>
        <strain evidence="3">WSJ</strain>
        <tissue evidence="3">Leaf</tissue>
    </source>
</reference>
<dbReference type="AlphaFoldDB" id="A0AAD8L6T2"/>
<feature type="domain" description="SWIM-type" evidence="2">
    <location>
        <begin position="491"/>
        <end position="527"/>
    </location>
</feature>
<dbReference type="PANTHER" id="PTHR47718:SF12">
    <property type="entry name" value="PROTEIN FAR1-RELATED SEQUENCE"/>
    <property type="match status" value="1"/>
</dbReference>
<dbReference type="InterPro" id="IPR004330">
    <property type="entry name" value="FAR1_DNA_bnd_dom"/>
</dbReference>
<evidence type="ECO:0000256" key="1">
    <source>
        <dbReference type="PROSITE-ProRule" id="PRU00325"/>
    </source>
</evidence>
<dbReference type="InterPro" id="IPR007527">
    <property type="entry name" value="Znf_SWIM"/>
</dbReference>
<sequence length="580" mass="67499">MAFESMQYWIPDVPNDEKPVNGFVYESFEDAKTMYKDYADKAGFAPRLSTLTRKNGEVTHRYIVCNKSGDPKNKPVGTLGGGISKIRRNIKVTNCLACVKFQVIPGTSSYRLYEFVEAHNHQLLEHVNKDLSRARQELQCRKKLLSDSNFRRDMSDYVGKSDAKMLIDKLNQKKRDLPNFSFEYKCVEGSDMFESVFWADEIAKINYDVFGDVLAMDAVYGTNKCKMIFVPFSGLDHHKNHVFFGGGLLSSETIDAYSWVIESFLKAHVKQPQLVITHDDDDLKEAIALTLPQSAHRLCMLHTMYNSPLEISEDILENTGFMKRLHKLVNNTYVSPDEFEESWKKLIYECKLDENKRLHDMFEIRERWVPAYFKHIPMCYLVKAWNSSFWVQSHRANTLVQFLLCFEHEMEELLLNQRQLDYVTNTTTPMWWTHLPIERYAAKVYTRTVFADVQKEIWKGIWSCYIISMVSQQGRKVCVIKHDNKQITTEFEVIIDLEDHTMVCSCMNFVRIGYLCRHIFCVLKHLPVNEIPDRYVLRRWKRDAVPADLLRKHVKASVNDALNSEALRTTVMESLGGGDT</sequence>
<protein>
    <recommendedName>
        <fullName evidence="2">SWIM-type domain-containing protein</fullName>
    </recommendedName>
</protein>
<dbReference type="Pfam" id="PF10551">
    <property type="entry name" value="MULE"/>
    <property type="match status" value="1"/>
</dbReference>
<evidence type="ECO:0000313" key="3">
    <source>
        <dbReference type="EMBL" id="KAK1434063.1"/>
    </source>
</evidence>
<keyword evidence="1" id="KW-0862">Zinc</keyword>
<comment type="caution">
    <text evidence="3">The sequence shown here is derived from an EMBL/GenBank/DDBJ whole genome shotgun (WGS) entry which is preliminary data.</text>
</comment>
<keyword evidence="1" id="KW-0863">Zinc-finger</keyword>
<proteinExistence type="predicted"/>
<evidence type="ECO:0000313" key="4">
    <source>
        <dbReference type="Proteomes" id="UP001229421"/>
    </source>
</evidence>
<keyword evidence="1" id="KW-0479">Metal-binding</keyword>
<dbReference type="GO" id="GO:0008270">
    <property type="term" value="F:zinc ion binding"/>
    <property type="evidence" value="ECO:0007669"/>
    <property type="project" value="UniProtKB-KW"/>
</dbReference>